<accession>A0ABV1FTK2</accession>
<sequence length="434" mass="48473">MDNKVIVFFAYICTLIGIASCSDGSKTSSDSIKPVVSCENEILNVTSLDEKEHNIKIYIEKKEVVNKSYSDVYKASIPTIFKGYGSNYEIALMAISGISTGIALNIKIDDVIDTIVYATIEPLETKKCTSSIRGNCARLISAESNPEQEVNIKKWLFRKNKQLEQYQIDQMKGILAKINSNGTSDYVTNGTIPVLKNFAGVSYQVSSEMKADHYILYASSSDKEIKDFVEEIVANDFELTSKSLGTSMNCYRKMDSDGYKCITLIGINDDWSYNVEPLGLVAIDNTPPRQLSTPSQGINQILLKGNKRVVIPKSKPMIDGMANVSVLDWDGNGLECNVTFNVLFSGDAKSITVVRNKKLCYPGEHRIENKVVNLSDKDSPYMFTYTLHFEGGNNIIPIIVEDYHGNRNEYTINVPARFTRNTPDVQIDNNINVW</sequence>
<comment type="caution">
    <text evidence="1">The sequence shown here is derived from an EMBL/GenBank/DDBJ whole genome shotgun (WGS) entry which is preliminary data.</text>
</comment>
<organism evidence="1 2">
    <name type="scientific">Hallella faecis</name>
    <dbReference type="NCBI Taxonomy" id="2841596"/>
    <lineage>
        <taxon>Bacteria</taxon>
        <taxon>Pseudomonadati</taxon>
        <taxon>Bacteroidota</taxon>
        <taxon>Bacteroidia</taxon>
        <taxon>Bacteroidales</taxon>
        <taxon>Prevotellaceae</taxon>
        <taxon>Hallella</taxon>
    </lineage>
</organism>
<dbReference type="EMBL" id="JBBNFP010000076">
    <property type="protein sequence ID" value="MEQ2487751.1"/>
    <property type="molecule type" value="Genomic_DNA"/>
</dbReference>
<dbReference type="RefSeq" id="WP_215760834.1">
    <property type="nucleotide sequence ID" value="NZ_JAHKBE010000080.1"/>
</dbReference>
<gene>
    <name evidence="1" type="ORF">AAAT34_11965</name>
</gene>
<dbReference type="Proteomes" id="UP001487296">
    <property type="component" value="Unassembled WGS sequence"/>
</dbReference>
<keyword evidence="2" id="KW-1185">Reference proteome</keyword>
<dbReference type="PROSITE" id="PS51257">
    <property type="entry name" value="PROKAR_LIPOPROTEIN"/>
    <property type="match status" value="1"/>
</dbReference>
<name>A0ABV1FTK2_9BACT</name>
<evidence type="ECO:0000313" key="2">
    <source>
        <dbReference type="Proteomes" id="UP001487296"/>
    </source>
</evidence>
<protein>
    <submittedName>
        <fullName evidence="1">Uncharacterized protein</fullName>
    </submittedName>
</protein>
<evidence type="ECO:0000313" key="1">
    <source>
        <dbReference type="EMBL" id="MEQ2487751.1"/>
    </source>
</evidence>
<proteinExistence type="predicted"/>
<reference evidence="1 2" key="1">
    <citation type="submission" date="2024-04" db="EMBL/GenBank/DDBJ databases">
        <title>Human intestinal bacterial collection.</title>
        <authorList>
            <person name="Pauvert C."/>
            <person name="Hitch T.C.A."/>
            <person name="Clavel T."/>
        </authorList>
    </citation>
    <scope>NUCLEOTIDE SEQUENCE [LARGE SCALE GENOMIC DNA]</scope>
    <source>
        <strain evidence="1 2">CLA-AA-H145</strain>
    </source>
</reference>